<evidence type="ECO:0000256" key="2">
    <source>
        <dbReference type="SAM" id="Phobius"/>
    </source>
</evidence>
<feature type="transmembrane region" description="Helical" evidence="2">
    <location>
        <begin position="136"/>
        <end position="154"/>
    </location>
</feature>
<sequence>MESTPTFNPHSTIGAYQIGVLISYMLFGVTTTQAYIYYSRFPDDSRQLKTLVAVVWFGELGHTICIGHTLYAFTILDYGNPERLLGPAPKSLETSMLLGSIAVTSVQVFFAFRIYKFSKKLQIPIVSWTLSFVRQLAALTIFVAALRPIPVATYDPKWRWLFLIYWSVSSINDLTITVAFVVMLLARRSHVFARTKALVDKLIGWSIETRMPPTLFGMATLACYVSNSGNFIWLGMFAISTRMYSNCFLASLNSRTTLRAMNEVSVPFSLAATEPSSNGQVMKGLEFAHSGSSRGQSSEASPTRVISHNAPSSRNNSSFVNLNII</sequence>
<accession>A0A8H7D8Z6</accession>
<evidence type="ECO:0000256" key="1">
    <source>
        <dbReference type="SAM" id="MobiDB-lite"/>
    </source>
</evidence>
<dbReference type="PANTHER" id="PTHR40465">
    <property type="entry name" value="CHROMOSOME 1, WHOLE GENOME SHOTGUN SEQUENCE"/>
    <property type="match status" value="1"/>
</dbReference>
<proteinExistence type="predicted"/>
<gene>
    <name evidence="4" type="ORF">MVEN_00667100</name>
</gene>
<dbReference type="InterPro" id="IPR045339">
    <property type="entry name" value="DUF6534"/>
</dbReference>
<feature type="transmembrane region" description="Helical" evidence="2">
    <location>
        <begin position="160"/>
        <end position="186"/>
    </location>
</feature>
<feature type="transmembrane region" description="Helical" evidence="2">
    <location>
        <begin position="96"/>
        <end position="115"/>
    </location>
</feature>
<dbReference type="Proteomes" id="UP000620124">
    <property type="component" value="Unassembled WGS sequence"/>
</dbReference>
<name>A0A8H7D8Z6_9AGAR</name>
<keyword evidence="2" id="KW-0472">Membrane</keyword>
<protein>
    <recommendedName>
        <fullName evidence="3">DUF6534 domain-containing protein</fullName>
    </recommendedName>
</protein>
<dbReference type="AlphaFoldDB" id="A0A8H7D8Z6"/>
<feature type="transmembrane region" description="Helical" evidence="2">
    <location>
        <begin position="50"/>
        <end position="76"/>
    </location>
</feature>
<evidence type="ECO:0000259" key="3">
    <source>
        <dbReference type="Pfam" id="PF20152"/>
    </source>
</evidence>
<comment type="caution">
    <text evidence="4">The sequence shown here is derived from an EMBL/GenBank/DDBJ whole genome shotgun (WGS) entry which is preliminary data.</text>
</comment>
<evidence type="ECO:0000313" key="4">
    <source>
        <dbReference type="EMBL" id="KAF7363146.1"/>
    </source>
</evidence>
<feature type="region of interest" description="Disordered" evidence="1">
    <location>
        <begin position="289"/>
        <end position="325"/>
    </location>
</feature>
<keyword evidence="2" id="KW-1133">Transmembrane helix</keyword>
<feature type="compositionally biased region" description="Low complexity" evidence="1">
    <location>
        <begin position="290"/>
        <end position="301"/>
    </location>
</feature>
<dbReference type="PANTHER" id="PTHR40465:SF1">
    <property type="entry name" value="DUF6534 DOMAIN-CONTAINING PROTEIN"/>
    <property type="match status" value="1"/>
</dbReference>
<feature type="domain" description="DUF6534" evidence="3">
    <location>
        <begin position="170"/>
        <end position="256"/>
    </location>
</feature>
<keyword evidence="2" id="KW-0812">Transmembrane</keyword>
<dbReference type="Pfam" id="PF20152">
    <property type="entry name" value="DUF6534"/>
    <property type="match status" value="1"/>
</dbReference>
<reference evidence="4" key="1">
    <citation type="submission" date="2020-05" db="EMBL/GenBank/DDBJ databases">
        <title>Mycena genomes resolve the evolution of fungal bioluminescence.</title>
        <authorList>
            <person name="Tsai I.J."/>
        </authorList>
    </citation>
    <scope>NUCLEOTIDE SEQUENCE</scope>
    <source>
        <strain evidence="4">CCC161011</strain>
    </source>
</reference>
<feature type="compositionally biased region" description="Polar residues" evidence="1">
    <location>
        <begin position="304"/>
        <end position="325"/>
    </location>
</feature>
<keyword evidence="5" id="KW-1185">Reference proteome</keyword>
<feature type="transmembrane region" description="Helical" evidence="2">
    <location>
        <begin position="15"/>
        <end position="38"/>
    </location>
</feature>
<dbReference type="OrthoDB" id="2535105at2759"/>
<evidence type="ECO:0000313" key="5">
    <source>
        <dbReference type="Proteomes" id="UP000620124"/>
    </source>
</evidence>
<dbReference type="EMBL" id="JACAZI010000004">
    <property type="protein sequence ID" value="KAF7363146.1"/>
    <property type="molecule type" value="Genomic_DNA"/>
</dbReference>
<organism evidence="4 5">
    <name type="scientific">Mycena venus</name>
    <dbReference type="NCBI Taxonomy" id="2733690"/>
    <lineage>
        <taxon>Eukaryota</taxon>
        <taxon>Fungi</taxon>
        <taxon>Dikarya</taxon>
        <taxon>Basidiomycota</taxon>
        <taxon>Agaricomycotina</taxon>
        <taxon>Agaricomycetes</taxon>
        <taxon>Agaricomycetidae</taxon>
        <taxon>Agaricales</taxon>
        <taxon>Marasmiineae</taxon>
        <taxon>Mycenaceae</taxon>
        <taxon>Mycena</taxon>
    </lineage>
</organism>